<dbReference type="EMBL" id="AP009153">
    <property type="protein sequence ID" value="BAH40643.1"/>
    <property type="molecule type" value="Genomic_DNA"/>
</dbReference>
<feature type="domain" description="HTH LytTR-type" evidence="3">
    <location>
        <begin position="129"/>
        <end position="232"/>
    </location>
</feature>
<keyword evidence="1" id="KW-0597">Phosphoprotein</keyword>
<dbReference type="Gene3D" id="2.40.50.1020">
    <property type="entry name" value="LytTr DNA-binding domain"/>
    <property type="match status" value="1"/>
</dbReference>
<dbReference type="InterPro" id="IPR007492">
    <property type="entry name" value="LytTR_DNA-bd_dom"/>
</dbReference>
<dbReference type="eggNOG" id="COG3279">
    <property type="taxonomic scope" value="Bacteria"/>
</dbReference>
<dbReference type="InterPro" id="IPR011006">
    <property type="entry name" value="CheY-like_superfamily"/>
</dbReference>
<dbReference type="PROSITE" id="PS50110">
    <property type="entry name" value="RESPONSE_REGULATORY"/>
    <property type="match status" value="1"/>
</dbReference>
<dbReference type="PANTHER" id="PTHR37299:SF1">
    <property type="entry name" value="STAGE 0 SPORULATION PROTEIN A HOMOLOG"/>
    <property type="match status" value="1"/>
</dbReference>
<dbReference type="HOGENOM" id="CLU_000445_14_1_0"/>
<evidence type="ECO:0000259" key="3">
    <source>
        <dbReference type="PROSITE" id="PS50930"/>
    </source>
</evidence>
<dbReference type="GO" id="GO:0003677">
    <property type="term" value="F:DNA binding"/>
    <property type="evidence" value="ECO:0007669"/>
    <property type="project" value="InterPro"/>
</dbReference>
<dbReference type="InterPro" id="IPR001789">
    <property type="entry name" value="Sig_transdc_resp-reg_receiver"/>
</dbReference>
<dbReference type="Pfam" id="PF04397">
    <property type="entry name" value="LytTR"/>
    <property type="match status" value="1"/>
</dbReference>
<sequence length="232" mass="25655">MLRVLIVEDEPLVQQRIARLCRELLGPSAQIDCAASLDDADDALRQRAIDVLLLDLNLQGDDGFTLLHRAIASTFHTIVISAHADRALDAFALGVLDFLAKPFATARLAQALERAQVASRTSGRATQQLGVWRARGVALVPVEEIAWIQADGDYSALQLVNGRRELHDKSLDRLQQLLPAAFVRIHRSYLVNMQQADALHVEGGGRYRLRMQGGTELPVGRSRAQSVRERLL</sequence>
<dbReference type="GO" id="GO:0000156">
    <property type="term" value="F:phosphorelay response regulator activity"/>
    <property type="evidence" value="ECO:0007669"/>
    <property type="project" value="InterPro"/>
</dbReference>
<evidence type="ECO:0000313" key="5">
    <source>
        <dbReference type="Proteomes" id="UP000002209"/>
    </source>
</evidence>
<protein>
    <submittedName>
        <fullName evidence="4">LytT family two-component response regulator</fullName>
    </submittedName>
</protein>
<organism evidence="4 5">
    <name type="scientific">Gemmatimonas aurantiaca (strain DSM 14586 / JCM 11422 / NBRC 100505 / T-27)</name>
    <dbReference type="NCBI Taxonomy" id="379066"/>
    <lineage>
        <taxon>Bacteria</taxon>
        <taxon>Pseudomonadati</taxon>
        <taxon>Gemmatimonadota</taxon>
        <taxon>Gemmatimonadia</taxon>
        <taxon>Gemmatimonadales</taxon>
        <taxon>Gemmatimonadaceae</taxon>
        <taxon>Gemmatimonas</taxon>
    </lineage>
</organism>
<dbReference type="KEGG" id="gau:GAU_3601"/>
<dbReference type="PANTHER" id="PTHR37299">
    <property type="entry name" value="TRANSCRIPTIONAL REGULATOR-RELATED"/>
    <property type="match status" value="1"/>
</dbReference>
<feature type="modified residue" description="4-aspartylphosphate" evidence="1">
    <location>
        <position position="55"/>
    </location>
</feature>
<dbReference type="PROSITE" id="PS50930">
    <property type="entry name" value="HTH_LYTTR"/>
    <property type="match status" value="1"/>
</dbReference>
<dbReference type="STRING" id="379066.GAU_3601"/>
<gene>
    <name evidence="4" type="ordered locus">GAU_3601</name>
</gene>
<dbReference type="SMART" id="SM00448">
    <property type="entry name" value="REC"/>
    <property type="match status" value="1"/>
</dbReference>
<evidence type="ECO:0000259" key="2">
    <source>
        <dbReference type="PROSITE" id="PS50110"/>
    </source>
</evidence>
<dbReference type="SMART" id="SM00850">
    <property type="entry name" value="LytTR"/>
    <property type="match status" value="1"/>
</dbReference>
<dbReference type="Proteomes" id="UP000002209">
    <property type="component" value="Chromosome"/>
</dbReference>
<dbReference type="InterPro" id="IPR046947">
    <property type="entry name" value="LytR-like"/>
</dbReference>
<feature type="domain" description="Response regulatory" evidence="2">
    <location>
        <begin position="3"/>
        <end position="116"/>
    </location>
</feature>
<name>C1ADR6_GEMAT</name>
<proteinExistence type="predicted"/>
<evidence type="ECO:0000256" key="1">
    <source>
        <dbReference type="PROSITE-ProRule" id="PRU00169"/>
    </source>
</evidence>
<reference evidence="5" key="1">
    <citation type="submission" date="2006-03" db="EMBL/GenBank/DDBJ databases">
        <title>Complete genome sequence of Gemmatimonas aurantiaca T-27 that represents a novel phylum Gemmatimonadetes.</title>
        <authorList>
            <person name="Takasaki K."/>
            <person name="Ichikawa N."/>
            <person name="Miura H."/>
            <person name="Matsushita S."/>
            <person name="Watanabe Y."/>
            <person name="Oguchi A."/>
            <person name="Ankai A."/>
            <person name="Yashiro I."/>
            <person name="Takahashi M."/>
            <person name="Terui Y."/>
            <person name="Fukui S."/>
            <person name="Yokoyama H."/>
            <person name="Tanikawa S."/>
            <person name="Hanada S."/>
            <person name="Kamagata Y."/>
            <person name="Fujita N."/>
        </authorList>
    </citation>
    <scope>NUCLEOTIDE SEQUENCE [LARGE SCALE GENOMIC DNA]</scope>
    <source>
        <strain evidence="5">T-27 / DSM 14586 / JCM 11422 / NBRC 100505</strain>
    </source>
</reference>
<dbReference type="Pfam" id="PF00072">
    <property type="entry name" value="Response_reg"/>
    <property type="match status" value="1"/>
</dbReference>
<dbReference type="AlphaFoldDB" id="C1ADR6"/>
<dbReference type="RefSeq" id="WP_015895412.1">
    <property type="nucleotide sequence ID" value="NC_012489.1"/>
</dbReference>
<dbReference type="Gene3D" id="3.40.50.2300">
    <property type="match status" value="1"/>
</dbReference>
<dbReference type="SUPFAM" id="SSF52172">
    <property type="entry name" value="CheY-like"/>
    <property type="match status" value="1"/>
</dbReference>
<accession>C1ADR6</accession>
<evidence type="ECO:0000313" key="4">
    <source>
        <dbReference type="EMBL" id="BAH40643.1"/>
    </source>
</evidence>
<keyword evidence="5" id="KW-1185">Reference proteome</keyword>